<comment type="caution">
    <text evidence="2">The sequence shown here is derived from an EMBL/GenBank/DDBJ whole genome shotgun (WGS) entry which is preliminary data.</text>
</comment>
<dbReference type="GO" id="GO:0006508">
    <property type="term" value="P:proteolysis"/>
    <property type="evidence" value="ECO:0007669"/>
    <property type="project" value="InterPro"/>
</dbReference>
<protein>
    <submittedName>
        <fullName evidence="2">Transcriptional regulator</fullName>
    </submittedName>
</protein>
<dbReference type="InterPro" id="IPR050077">
    <property type="entry name" value="LexA_repressor"/>
</dbReference>
<evidence type="ECO:0000259" key="1">
    <source>
        <dbReference type="Pfam" id="PF01726"/>
    </source>
</evidence>
<reference evidence="2 3" key="1">
    <citation type="journal article" date="2016" name="Antonie Van Leeuwenhoek">
        <title>Bacillus depressus sp. nov., isolated from soil of a sunflower field.</title>
        <authorList>
            <person name="Wei X."/>
            <person name="Xin D."/>
            <person name="Xin Y."/>
            <person name="Zhang H."/>
            <person name="Wang T."/>
            <person name="Zhang J."/>
        </authorList>
    </citation>
    <scope>NUCLEOTIDE SEQUENCE [LARGE SCALE GENOMIC DNA]</scope>
    <source>
        <strain evidence="2 3">BZ1</strain>
    </source>
</reference>
<dbReference type="Pfam" id="PF01726">
    <property type="entry name" value="LexA_DNA_bind"/>
    <property type="match status" value="1"/>
</dbReference>
<dbReference type="AlphaFoldDB" id="A0A6L3VAV9"/>
<evidence type="ECO:0000313" key="3">
    <source>
        <dbReference type="Proteomes" id="UP000481030"/>
    </source>
</evidence>
<feature type="domain" description="LexA repressor DNA-binding" evidence="1">
    <location>
        <begin position="4"/>
        <end position="67"/>
    </location>
</feature>
<dbReference type="PANTHER" id="PTHR33516:SF2">
    <property type="entry name" value="LEXA REPRESSOR-RELATED"/>
    <property type="match status" value="1"/>
</dbReference>
<name>A0A6L3VAV9_9BACI</name>
<dbReference type="OrthoDB" id="1956263at2"/>
<dbReference type="Proteomes" id="UP000481030">
    <property type="component" value="Unassembled WGS sequence"/>
</dbReference>
<dbReference type="RefSeq" id="WP_151534373.1">
    <property type="nucleotide sequence ID" value="NZ_WBOS01000002.1"/>
</dbReference>
<dbReference type="EMBL" id="WBOS01000002">
    <property type="protein sequence ID" value="KAB2337669.1"/>
    <property type="molecule type" value="Genomic_DNA"/>
</dbReference>
<dbReference type="SUPFAM" id="SSF46785">
    <property type="entry name" value="Winged helix' DNA-binding domain"/>
    <property type="match status" value="1"/>
</dbReference>
<organism evidence="2 3">
    <name type="scientific">Cytobacillus depressus</name>
    <dbReference type="NCBI Taxonomy" id="1602942"/>
    <lineage>
        <taxon>Bacteria</taxon>
        <taxon>Bacillati</taxon>
        <taxon>Bacillota</taxon>
        <taxon>Bacilli</taxon>
        <taxon>Bacillales</taxon>
        <taxon>Bacillaceae</taxon>
        <taxon>Cytobacillus</taxon>
    </lineage>
</organism>
<accession>A0A6L3VAV9</accession>
<dbReference type="PANTHER" id="PTHR33516">
    <property type="entry name" value="LEXA REPRESSOR"/>
    <property type="match status" value="1"/>
</dbReference>
<evidence type="ECO:0000313" key="2">
    <source>
        <dbReference type="EMBL" id="KAB2337669.1"/>
    </source>
</evidence>
<dbReference type="InterPro" id="IPR036388">
    <property type="entry name" value="WH-like_DNA-bd_sf"/>
</dbReference>
<gene>
    <name evidence="2" type="ORF">F7731_08740</name>
</gene>
<dbReference type="Gene3D" id="1.10.10.10">
    <property type="entry name" value="Winged helix-like DNA-binding domain superfamily/Winged helix DNA-binding domain"/>
    <property type="match status" value="1"/>
</dbReference>
<proteinExistence type="predicted"/>
<sequence>MHKDKLTKRQLEIFAAINTYVDEHGYAPSVRDIGKMVNLASSSTVQGYLERLKLKGYITWLPGQPRTLRIIKTAS</sequence>
<dbReference type="GO" id="GO:0004252">
    <property type="term" value="F:serine-type endopeptidase activity"/>
    <property type="evidence" value="ECO:0007669"/>
    <property type="project" value="InterPro"/>
</dbReference>
<keyword evidence="3" id="KW-1185">Reference proteome</keyword>
<dbReference type="InterPro" id="IPR006199">
    <property type="entry name" value="LexA_DNA-bd_dom"/>
</dbReference>
<dbReference type="InterPro" id="IPR036390">
    <property type="entry name" value="WH_DNA-bd_sf"/>
</dbReference>